<dbReference type="FunFam" id="3.40.50.300:FF:000218">
    <property type="entry name" value="Multidrug ABC transporter ATP-binding protein"/>
    <property type="match status" value="1"/>
</dbReference>
<evidence type="ECO:0000256" key="5">
    <source>
        <dbReference type="ARBA" id="ARBA00022989"/>
    </source>
</evidence>
<dbReference type="InterPro" id="IPR003593">
    <property type="entry name" value="AAA+_ATPase"/>
</dbReference>
<organism evidence="9">
    <name type="scientific">marine metagenome</name>
    <dbReference type="NCBI Taxonomy" id="408172"/>
    <lineage>
        <taxon>unclassified sequences</taxon>
        <taxon>metagenomes</taxon>
        <taxon>ecological metagenomes</taxon>
    </lineage>
</organism>
<dbReference type="EMBL" id="UINC01012778">
    <property type="protein sequence ID" value="SVA55597.1"/>
    <property type="molecule type" value="Genomic_DNA"/>
</dbReference>
<gene>
    <name evidence="9" type="ORF">METZ01_LOCUS108451</name>
</gene>
<dbReference type="Gene3D" id="3.40.50.300">
    <property type="entry name" value="P-loop containing nucleotide triphosphate hydrolases"/>
    <property type="match status" value="1"/>
</dbReference>
<dbReference type="InterPro" id="IPR027417">
    <property type="entry name" value="P-loop_NTPase"/>
</dbReference>
<dbReference type="InterPro" id="IPR003439">
    <property type="entry name" value="ABC_transporter-like_ATP-bd"/>
</dbReference>
<dbReference type="AlphaFoldDB" id="A0A381WUM2"/>
<dbReference type="SUPFAM" id="SSF52540">
    <property type="entry name" value="P-loop containing nucleoside triphosphate hydrolases"/>
    <property type="match status" value="1"/>
</dbReference>
<feature type="domain" description="ABC transporter" evidence="7">
    <location>
        <begin position="241"/>
        <end position="476"/>
    </location>
</feature>
<evidence type="ECO:0000256" key="3">
    <source>
        <dbReference type="ARBA" id="ARBA00022741"/>
    </source>
</evidence>
<evidence type="ECO:0000256" key="1">
    <source>
        <dbReference type="ARBA" id="ARBA00004141"/>
    </source>
</evidence>
<name>A0A381WUM2_9ZZZZ</name>
<keyword evidence="6" id="KW-0472">Membrane</keyword>
<keyword evidence="4" id="KW-0067">ATP-binding</keyword>
<reference evidence="9" key="1">
    <citation type="submission" date="2018-05" db="EMBL/GenBank/DDBJ databases">
        <authorList>
            <person name="Lanie J.A."/>
            <person name="Ng W.-L."/>
            <person name="Kazmierczak K.M."/>
            <person name="Andrzejewski T.M."/>
            <person name="Davidsen T.M."/>
            <person name="Wayne K.J."/>
            <person name="Tettelin H."/>
            <person name="Glass J.I."/>
            <person name="Rusch D."/>
            <person name="Podicherti R."/>
            <person name="Tsui H.-C.T."/>
            <person name="Winkler M.E."/>
        </authorList>
    </citation>
    <scope>NUCLEOTIDE SEQUENCE</scope>
</reference>
<accession>A0A381WUM2</accession>
<dbReference type="GO" id="GO:0016887">
    <property type="term" value="F:ATP hydrolysis activity"/>
    <property type="evidence" value="ECO:0007669"/>
    <property type="project" value="InterPro"/>
</dbReference>
<dbReference type="Pfam" id="PF00005">
    <property type="entry name" value="ABC_tran"/>
    <property type="match status" value="1"/>
</dbReference>
<dbReference type="PROSITE" id="PS50893">
    <property type="entry name" value="ABC_TRANSPORTER_2"/>
    <property type="match status" value="1"/>
</dbReference>
<dbReference type="PANTHER" id="PTHR43394:SF1">
    <property type="entry name" value="ATP-BINDING CASSETTE SUB-FAMILY B MEMBER 10, MITOCHONDRIAL"/>
    <property type="match status" value="1"/>
</dbReference>
<keyword evidence="2" id="KW-0812">Transmembrane</keyword>
<evidence type="ECO:0000313" key="9">
    <source>
        <dbReference type="EMBL" id="SVA55597.1"/>
    </source>
</evidence>
<dbReference type="PROSITE" id="PS00211">
    <property type="entry name" value="ABC_TRANSPORTER_1"/>
    <property type="match status" value="1"/>
</dbReference>
<evidence type="ECO:0000259" key="7">
    <source>
        <dbReference type="PROSITE" id="PS50893"/>
    </source>
</evidence>
<dbReference type="GO" id="GO:0015421">
    <property type="term" value="F:ABC-type oligopeptide transporter activity"/>
    <property type="evidence" value="ECO:0007669"/>
    <property type="project" value="TreeGrafter"/>
</dbReference>
<dbReference type="InterPro" id="IPR036640">
    <property type="entry name" value="ABC1_TM_sf"/>
</dbReference>
<dbReference type="GO" id="GO:0016020">
    <property type="term" value="C:membrane"/>
    <property type="evidence" value="ECO:0007669"/>
    <property type="project" value="UniProtKB-SubCell"/>
</dbReference>
<protein>
    <recommendedName>
        <fullName evidence="10">ABC transporter domain-containing protein</fullName>
    </recommendedName>
</protein>
<dbReference type="InterPro" id="IPR017871">
    <property type="entry name" value="ABC_transporter-like_CS"/>
</dbReference>
<sequence length="480" mass="53576">YKHLQSLSLSFFHNKKSGDLTSVIIHDVGIMNSAIGTTFHKIIVEPINILAFGILLFIISWELSLIALLIIPFSQLAVSTIGKSIRRKARRNTRQIGDILSIIADTLSSIQIVKAFTMEDHEIKRFKKESWTYFNLLYRSAKLKHISSPVIETIGICMAVLLLWLGGKEVIQGNGITSEDFLRFIFLLFAIMGPIRSLSNVNINLQNGYASAERFFEIIDIEPEIKDKPNAVEISGLNDKIKFENVGFTYDKENNFSLESITFNVKKGQIVALVGSSGSGKTTIADLIPRFYDIQSGSIYIDDEDIRDIESISLRQTMGIVTQETILLNDTIRYNITYGCSSVEDDDLLAAAKVANALEFINNLPEGFDTIIGEKGVKLSGGQRQRIAIARAVLKNPPILILDEATSALDSESERLVQEAIESLIEDRTVIVIAHRLSTVKNADKIIVLDKGKIAEQGTHKELIQLGKHYKFLYDNQLRG</sequence>
<dbReference type="PANTHER" id="PTHR43394">
    <property type="entry name" value="ATP-DEPENDENT PERMEASE MDL1, MITOCHONDRIAL"/>
    <property type="match status" value="1"/>
</dbReference>
<comment type="subcellular location">
    <subcellularLocation>
        <location evidence="1">Membrane</location>
        <topology evidence="1">Multi-pass membrane protein</topology>
    </subcellularLocation>
</comment>
<dbReference type="GO" id="GO:0005524">
    <property type="term" value="F:ATP binding"/>
    <property type="evidence" value="ECO:0007669"/>
    <property type="project" value="UniProtKB-KW"/>
</dbReference>
<evidence type="ECO:0000256" key="2">
    <source>
        <dbReference type="ARBA" id="ARBA00022692"/>
    </source>
</evidence>
<dbReference type="Pfam" id="PF00664">
    <property type="entry name" value="ABC_membrane"/>
    <property type="match status" value="1"/>
</dbReference>
<evidence type="ECO:0000256" key="6">
    <source>
        <dbReference type="ARBA" id="ARBA00023136"/>
    </source>
</evidence>
<proteinExistence type="predicted"/>
<keyword evidence="5" id="KW-1133">Transmembrane helix</keyword>
<dbReference type="SUPFAM" id="SSF90123">
    <property type="entry name" value="ABC transporter transmembrane region"/>
    <property type="match status" value="1"/>
</dbReference>
<evidence type="ECO:0000256" key="4">
    <source>
        <dbReference type="ARBA" id="ARBA00022840"/>
    </source>
</evidence>
<dbReference type="CDD" id="cd18552">
    <property type="entry name" value="ABC_6TM_MsbA_like"/>
    <property type="match status" value="1"/>
</dbReference>
<dbReference type="PROSITE" id="PS50929">
    <property type="entry name" value="ABC_TM1F"/>
    <property type="match status" value="1"/>
</dbReference>
<evidence type="ECO:0000259" key="8">
    <source>
        <dbReference type="PROSITE" id="PS50929"/>
    </source>
</evidence>
<feature type="non-terminal residue" evidence="9">
    <location>
        <position position="1"/>
    </location>
</feature>
<dbReference type="SMART" id="SM00382">
    <property type="entry name" value="AAA"/>
    <property type="match status" value="1"/>
</dbReference>
<evidence type="ECO:0008006" key="10">
    <source>
        <dbReference type="Google" id="ProtNLM"/>
    </source>
</evidence>
<dbReference type="Gene3D" id="1.20.1560.10">
    <property type="entry name" value="ABC transporter type 1, transmembrane domain"/>
    <property type="match status" value="1"/>
</dbReference>
<feature type="domain" description="ABC transmembrane type-1" evidence="8">
    <location>
        <begin position="1"/>
        <end position="207"/>
    </location>
</feature>
<dbReference type="InterPro" id="IPR011527">
    <property type="entry name" value="ABC1_TM_dom"/>
</dbReference>
<dbReference type="InterPro" id="IPR039421">
    <property type="entry name" value="Type_1_exporter"/>
</dbReference>
<keyword evidence="3" id="KW-0547">Nucleotide-binding</keyword>